<feature type="non-terminal residue" evidence="2">
    <location>
        <position position="36"/>
    </location>
</feature>
<evidence type="ECO:0000313" key="3">
    <source>
        <dbReference type="Proteomes" id="UP000005514"/>
    </source>
</evidence>
<gene>
    <name evidence="2" type="ORF">HPHPH42_1579</name>
</gene>
<evidence type="ECO:0000256" key="1">
    <source>
        <dbReference type="SAM" id="Phobius"/>
    </source>
</evidence>
<organism evidence="2 3">
    <name type="scientific">Helicobacter pylori Hp H-42</name>
    <dbReference type="NCBI Taxonomy" id="992047"/>
    <lineage>
        <taxon>Bacteria</taxon>
        <taxon>Pseudomonadati</taxon>
        <taxon>Campylobacterota</taxon>
        <taxon>Epsilonproteobacteria</taxon>
        <taxon>Campylobacterales</taxon>
        <taxon>Helicobacteraceae</taxon>
        <taxon>Helicobacter</taxon>
    </lineage>
</organism>
<accession>A0AB33XFV1</accession>
<feature type="transmembrane region" description="Helical" evidence="1">
    <location>
        <begin position="12"/>
        <end position="35"/>
    </location>
</feature>
<name>A0AB33XFV1_HELPX</name>
<keyword evidence="1" id="KW-1133">Transmembrane helix</keyword>
<comment type="caution">
    <text evidence="2">The sequence shown here is derived from an EMBL/GenBank/DDBJ whole genome shotgun (WGS) entry which is preliminary data.</text>
</comment>
<protein>
    <submittedName>
        <fullName evidence="2">Membrane protein</fullName>
    </submittedName>
</protein>
<evidence type="ECO:0000313" key="2">
    <source>
        <dbReference type="EMBL" id="EJB60574.1"/>
    </source>
</evidence>
<keyword evidence="1" id="KW-0812">Transmembrane</keyword>
<dbReference type="Proteomes" id="UP000005514">
    <property type="component" value="Unassembled WGS sequence"/>
</dbReference>
<keyword evidence="1" id="KW-0472">Membrane</keyword>
<dbReference type="AlphaFoldDB" id="A0AB33XFV1"/>
<proteinExistence type="predicted"/>
<dbReference type="EMBL" id="AKON01000016">
    <property type="protein sequence ID" value="EJB60574.1"/>
    <property type="molecule type" value="Genomic_DNA"/>
</dbReference>
<sequence>MLVFVCLCLGVLFFYSFILLFFYSLFFILYSLFFYS</sequence>
<reference evidence="2 3" key="1">
    <citation type="submission" date="2012-04" db="EMBL/GenBank/DDBJ databases">
        <title>Genome sequence of Helicobacter pylori Hp H-42.</title>
        <authorList>
            <person name="Blanchard T.G."/>
            <person name="Czinn S.J."/>
            <person name="McCracken C."/>
            <person name="Abolude K."/>
            <person name="Maroo A."/>
            <person name="Santana-Cruz I."/>
            <person name="Tallon L.J."/>
            <person name="Ficke F.W.F."/>
        </authorList>
    </citation>
    <scope>NUCLEOTIDE SEQUENCE [LARGE SCALE GENOMIC DNA]</scope>
    <source>
        <strain evidence="2 3">Hp H-42</strain>
    </source>
</reference>